<evidence type="ECO:0000313" key="7">
    <source>
        <dbReference type="EMBL" id="WVX51228.1"/>
    </source>
</evidence>
<dbReference type="SUPFAM" id="SSF103473">
    <property type="entry name" value="MFS general substrate transporter"/>
    <property type="match status" value="1"/>
</dbReference>
<evidence type="ECO:0000256" key="5">
    <source>
        <dbReference type="ARBA" id="ARBA00023136"/>
    </source>
</evidence>
<dbReference type="EMBL" id="CP143423">
    <property type="protein sequence ID" value="WVX51228.1"/>
    <property type="molecule type" value="Genomic_DNA"/>
</dbReference>
<accession>A0ABZ2BZ30</accession>
<keyword evidence="2" id="KW-0813">Transport</keyword>
<dbReference type="Proteomes" id="UP001318682">
    <property type="component" value="Chromosome"/>
</dbReference>
<feature type="transmembrane region" description="Helical" evidence="6">
    <location>
        <begin position="52"/>
        <end position="75"/>
    </location>
</feature>
<feature type="transmembrane region" description="Helical" evidence="6">
    <location>
        <begin position="186"/>
        <end position="205"/>
    </location>
</feature>
<feature type="transmembrane region" description="Helical" evidence="6">
    <location>
        <begin position="352"/>
        <end position="369"/>
    </location>
</feature>
<dbReference type="PANTHER" id="PTHR23519">
    <property type="entry name" value="AUTOPHAGY-RELATED PROTEIN 22"/>
    <property type="match status" value="1"/>
</dbReference>
<evidence type="ECO:0000256" key="2">
    <source>
        <dbReference type="ARBA" id="ARBA00022448"/>
    </source>
</evidence>
<dbReference type="InterPro" id="IPR024671">
    <property type="entry name" value="Atg22-like"/>
</dbReference>
<feature type="transmembrane region" description="Helical" evidence="6">
    <location>
        <begin position="144"/>
        <end position="165"/>
    </location>
</feature>
<evidence type="ECO:0000256" key="3">
    <source>
        <dbReference type="ARBA" id="ARBA00022692"/>
    </source>
</evidence>
<feature type="transmembrane region" description="Helical" evidence="6">
    <location>
        <begin position="322"/>
        <end position="340"/>
    </location>
</feature>
<gene>
    <name evidence="7" type="ORF">ROLI_043290</name>
</gene>
<organism evidence="7 8">
    <name type="scientific">Roseobacter fucihabitans</name>
    <dbReference type="NCBI Taxonomy" id="1537242"/>
    <lineage>
        <taxon>Bacteria</taxon>
        <taxon>Pseudomonadati</taxon>
        <taxon>Pseudomonadota</taxon>
        <taxon>Alphaproteobacteria</taxon>
        <taxon>Rhodobacterales</taxon>
        <taxon>Roseobacteraceae</taxon>
        <taxon>Roseobacter</taxon>
    </lineage>
</organism>
<feature type="transmembrane region" description="Helical" evidence="6">
    <location>
        <begin position="12"/>
        <end position="32"/>
    </location>
</feature>
<feature type="transmembrane region" description="Helical" evidence="6">
    <location>
        <begin position="389"/>
        <end position="405"/>
    </location>
</feature>
<dbReference type="Pfam" id="PF11700">
    <property type="entry name" value="ATG22"/>
    <property type="match status" value="1"/>
</dbReference>
<keyword evidence="3 6" id="KW-0812">Transmembrane</keyword>
<dbReference type="Gene3D" id="1.20.1250.20">
    <property type="entry name" value="MFS general substrate transporter like domains"/>
    <property type="match status" value="2"/>
</dbReference>
<evidence type="ECO:0000256" key="1">
    <source>
        <dbReference type="ARBA" id="ARBA00004127"/>
    </source>
</evidence>
<keyword evidence="5 6" id="KW-0472">Membrane</keyword>
<keyword evidence="8" id="KW-1185">Reference proteome</keyword>
<feature type="transmembrane region" description="Helical" evidence="6">
    <location>
        <begin position="119"/>
        <end position="138"/>
    </location>
</feature>
<feature type="transmembrane region" description="Helical" evidence="6">
    <location>
        <begin position="458"/>
        <end position="475"/>
    </location>
</feature>
<protein>
    <recommendedName>
        <fullName evidence="9">MFS transporter</fullName>
    </recommendedName>
</protein>
<feature type="transmembrane region" description="Helical" evidence="6">
    <location>
        <begin position="233"/>
        <end position="252"/>
    </location>
</feature>
<keyword evidence="4 6" id="KW-1133">Transmembrane helix</keyword>
<dbReference type="PANTHER" id="PTHR23519:SF1">
    <property type="entry name" value="AUTOPHAGY-RELATED PROTEIN 22"/>
    <property type="match status" value="1"/>
</dbReference>
<dbReference type="InterPro" id="IPR036259">
    <property type="entry name" value="MFS_trans_sf"/>
</dbReference>
<sequence>MVHRVQSRACLIRLSLLYLGANGKAGFGMISARKRIWGWYFFDWASQPYNTLLLTFIFGPYFAQTATASFIAGGMEIDAAKAQAQAYWGYGLTIAGICIALLAPLLGAVADHSGKRLPWIWFFSTLYVVGAGALWWTAPADFSVLWALFFFGLGLIGMEFATIFTNAYLPELHNDAGERGRISGSGWAFGYLGGVIALLLMLVFFQTGDTGRTIAGLTPPFGLDPETGATTRIVGPLAAFWFALFMIPFFLYTRDRPTPGALPGEFGNGLRGLMRTLQGLPRHPSLLAYLGSSMFYRDALNGLYTFGGIYALGVLNWSITEIGVFGILAATSGALFCWIGGRLDRRIGPKPIIVACCIVLILTSGLIISLTPTSVLGISLASGSPLPNIMFYVAGALIGAAGGVLQASSRNMMTHQADPERMTEAFGLYALSGKATSFIAPALIALATDLSGSQRLGVTPIAGLFIFGLILLLWVKPKGDFQI</sequence>
<comment type="subcellular location">
    <subcellularLocation>
        <location evidence="1">Endomembrane system</location>
        <topology evidence="1">Multi-pass membrane protein</topology>
    </subcellularLocation>
</comment>
<feature type="transmembrane region" description="Helical" evidence="6">
    <location>
        <begin position="87"/>
        <end position="107"/>
    </location>
</feature>
<evidence type="ECO:0000256" key="6">
    <source>
        <dbReference type="SAM" id="Phobius"/>
    </source>
</evidence>
<evidence type="ECO:0008006" key="9">
    <source>
        <dbReference type="Google" id="ProtNLM"/>
    </source>
</evidence>
<reference evidence="8" key="1">
    <citation type="submission" date="2024-01" db="EMBL/GenBank/DDBJ databases">
        <title>Roseobacter fucihabitans sp. nov., isolated from the brown alga Fucus spiralis.</title>
        <authorList>
            <person name="Hahnke S."/>
            <person name="Berger M."/>
            <person name="Schlingloff A."/>
            <person name="Athale I."/>
            <person name="Neumann-Schaal M."/>
            <person name="Adenaya A."/>
            <person name="Poehlein A."/>
            <person name="Daniel R."/>
            <person name="Pertersen J."/>
            <person name="Brinkhoff T."/>
        </authorList>
    </citation>
    <scope>NUCLEOTIDE SEQUENCE [LARGE SCALE GENOMIC DNA]</scope>
    <source>
        <strain evidence="8">B14</strain>
    </source>
</reference>
<evidence type="ECO:0000256" key="4">
    <source>
        <dbReference type="ARBA" id="ARBA00022989"/>
    </source>
</evidence>
<name>A0ABZ2BZ30_9RHOB</name>
<evidence type="ECO:0000313" key="8">
    <source>
        <dbReference type="Proteomes" id="UP001318682"/>
    </source>
</evidence>
<dbReference type="InterPro" id="IPR050495">
    <property type="entry name" value="ATG22/LtaA_families"/>
</dbReference>
<feature type="transmembrane region" description="Helical" evidence="6">
    <location>
        <begin position="426"/>
        <end position="446"/>
    </location>
</feature>
<proteinExistence type="predicted"/>